<proteinExistence type="predicted"/>
<evidence type="ECO:0000313" key="1">
    <source>
        <dbReference type="EMBL" id="BBP91318.1"/>
    </source>
</evidence>
<dbReference type="SUPFAM" id="SSF117281">
    <property type="entry name" value="Kelch motif"/>
    <property type="match status" value="1"/>
</dbReference>
<sequence length="50" mass="5598">MNKWFEKKSVMPTARGGAATVTIGNKIYVIAGGSEDRKFNSFEVYDAKKR</sequence>
<evidence type="ECO:0008006" key="3">
    <source>
        <dbReference type="Google" id="ProtNLM"/>
    </source>
</evidence>
<dbReference type="Gene3D" id="2.120.10.80">
    <property type="entry name" value="Kelch-type beta propeller"/>
    <property type="match status" value="1"/>
</dbReference>
<dbReference type="AlphaFoldDB" id="A0A5S9ME88"/>
<dbReference type="InterPro" id="IPR006652">
    <property type="entry name" value="Kelch_1"/>
</dbReference>
<protein>
    <recommendedName>
        <fullName evidence="3">Galactose oxidase-like Early set domain-containing protein</fullName>
    </recommendedName>
</protein>
<accession>A0A5S9ME88</accession>
<dbReference type="InterPro" id="IPR015915">
    <property type="entry name" value="Kelch-typ_b-propeller"/>
</dbReference>
<dbReference type="Proteomes" id="UP000464658">
    <property type="component" value="Chromosome"/>
</dbReference>
<organism evidence="1 2">
    <name type="scientific">Bacillus safensis</name>
    <dbReference type="NCBI Taxonomy" id="561879"/>
    <lineage>
        <taxon>Bacteria</taxon>
        <taxon>Bacillati</taxon>
        <taxon>Bacillota</taxon>
        <taxon>Bacilli</taxon>
        <taxon>Bacillales</taxon>
        <taxon>Bacillaceae</taxon>
        <taxon>Bacillus</taxon>
    </lineage>
</organism>
<name>A0A5S9ME88_BACIA</name>
<evidence type="ECO:0000313" key="2">
    <source>
        <dbReference type="Proteomes" id="UP000464658"/>
    </source>
</evidence>
<reference evidence="1 2" key="1">
    <citation type="submission" date="2019-12" db="EMBL/GenBank/DDBJ databases">
        <title>Full genome sequence of a Bacillus safensis strain isolated from commercially available natto in Indonesia.</title>
        <authorList>
            <person name="Yoshida M."/>
            <person name="Uomi M."/>
            <person name="Waturangi D."/>
            <person name="Ekaputri J.J."/>
            <person name="Setiamarga D.H.E."/>
        </authorList>
    </citation>
    <scope>NUCLEOTIDE SEQUENCE [LARGE SCALE GENOMIC DNA]</scope>
    <source>
        <strain evidence="1 2">IDN1</strain>
    </source>
</reference>
<dbReference type="EMBL" id="AP021906">
    <property type="protein sequence ID" value="BBP91318.1"/>
    <property type="molecule type" value="Genomic_DNA"/>
</dbReference>
<dbReference type="Pfam" id="PF01344">
    <property type="entry name" value="Kelch_1"/>
    <property type="match status" value="1"/>
</dbReference>
<gene>
    <name evidence="1" type="ORF">BsIDN1_49360</name>
</gene>